<dbReference type="Proteomes" id="UP000568888">
    <property type="component" value="Unassembled WGS sequence"/>
</dbReference>
<dbReference type="AlphaFoldDB" id="A0A6V8MR30"/>
<dbReference type="EMBL" id="BLXY01000001">
    <property type="protein sequence ID" value="GFO62123.1"/>
    <property type="molecule type" value="Genomic_DNA"/>
</dbReference>
<gene>
    <name evidence="1" type="ORF">GMPD_00420</name>
</gene>
<evidence type="ECO:0000313" key="2">
    <source>
        <dbReference type="Proteomes" id="UP000568888"/>
    </source>
</evidence>
<accession>A0A6V8MR30</accession>
<organism evidence="1 2">
    <name type="scientific">Geomonas paludis</name>
    <dbReference type="NCBI Taxonomy" id="2740185"/>
    <lineage>
        <taxon>Bacteria</taxon>
        <taxon>Pseudomonadati</taxon>
        <taxon>Thermodesulfobacteriota</taxon>
        <taxon>Desulfuromonadia</taxon>
        <taxon>Geobacterales</taxon>
        <taxon>Geobacteraceae</taxon>
        <taxon>Geomonas</taxon>
    </lineage>
</organism>
<reference evidence="2" key="1">
    <citation type="submission" date="2020-06" db="EMBL/GenBank/DDBJ databases">
        <title>Draft genomic sequecing of Geomonas sp. Red736.</title>
        <authorList>
            <person name="Itoh H."/>
            <person name="Xu Z.X."/>
            <person name="Ushijima N."/>
            <person name="Masuda Y."/>
            <person name="Shiratori Y."/>
            <person name="Senoo K."/>
        </authorList>
    </citation>
    <scope>NUCLEOTIDE SEQUENCE [LARGE SCALE GENOMIC DNA]</scope>
    <source>
        <strain evidence="2">Red736</strain>
    </source>
</reference>
<name>A0A6V8MR30_9BACT</name>
<evidence type="ECO:0000313" key="1">
    <source>
        <dbReference type="EMBL" id="GFO62123.1"/>
    </source>
</evidence>
<protein>
    <submittedName>
        <fullName evidence="1">Uncharacterized protein</fullName>
    </submittedName>
</protein>
<proteinExistence type="predicted"/>
<comment type="caution">
    <text evidence="1">The sequence shown here is derived from an EMBL/GenBank/DDBJ whole genome shotgun (WGS) entry which is preliminary data.</text>
</comment>
<sequence length="180" mass="20556">MSSKLSVVKDQQELDAISVFANQYNMFQPLPHLTDLVQLPENDHDFSAMLGEARILIQLTELTDRTYTHNSPDTVPSSNSQGLASFRVGRQSAAYIDLNARNQALKRVIQKKVEKYYVKPSEQLWLVVFTTDSSFTTEYSEDGIRKQSDALINARKYVNSVDCVFDKIWFTKLFGRPVLI</sequence>